<dbReference type="STRING" id="709323.GCA_001047135_00651"/>
<dbReference type="AlphaFoldDB" id="A0A3F3H9P6"/>
<proteinExistence type="predicted"/>
<feature type="transmembrane region" description="Helical" evidence="1">
    <location>
        <begin position="9"/>
        <end position="29"/>
    </location>
</feature>
<reference evidence="2" key="1">
    <citation type="journal article" date="2015" name="BMC Genomics">
        <title>Comparative genomics of Fructobacillus spp. and Leuconostoc spp. reveals niche-specific evolution of Fructobacillus spp.</title>
        <authorList>
            <person name="Endo A."/>
            <person name="Tanizawa Y."/>
            <person name="Tanaka N."/>
            <person name="Maeno S."/>
            <person name="Kumar H."/>
            <person name="Shiwa Y."/>
            <person name="Okada S."/>
            <person name="Yoshikawa H."/>
            <person name="Dicks L."/>
            <person name="Nakagawa J."/>
            <person name="Arita M."/>
        </authorList>
    </citation>
    <scope>NUCLEOTIDE SEQUENCE [LARGE SCALE GENOMIC DNA]</scope>
    <source>
        <strain evidence="2">F214-1</strain>
    </source>
</reference>
<keyword evidence="1" id="KW-0812">Transmembrane</keyword>
<gene>
    <name evidence="2" type="ORF">FTRO_0030500</name>
</gene>
<protein>
    <submittedName>
        <fullName evidence="2">Auxin Efflux Carrier superfamily</fullName>
    </submittedName>
</protein>
<evidence type="ECO:0000256" key="1">
    <source>
        <dbReference type="SAM" id="Phobius"/>
    </source>
</evidence>
<keyword evidence="1" id="KW-0472">Membrane</keyword>
<keyword evidence="1" id="KW-1133">Transmembrane helix</keyword>
<sequence>MTLPKPAKAAINGLIWVVIVLTFQILHWTSLPLQIVLIVVLIVEMQALKALFTYLEKGKKRQ</sequence>
<evidence type="ECO:0000313" key="2">
    <source>
        <dbReference type="EMBL" id="GAP04110.1"/>
    </source>
</evidence>
<dbReference type="RefSeq" id="WP_059393560.1">
    <property type="nucleotide sequence ID" value="NZ_DF968080.1"/>
</dbReference>
<dbReference type="EMBL" id="DF968080">
    <property type="protein sequence ID" value="GAP04110.1"/>
    <property type="molecule type" value="Genomic_DNA"/>
</dbReference>
<dbReference type="Proteomes" id="UP000064514">
    <property type="component" value="Unassembled WGS sequence"/>
</dbReference>
<name>A0A3F3H9P6_9LACO</name>
<feature type="transmembrane region" description="Helical" evidence="1">
    <location>
        <begin position="35"/>
        <end position="55"/>
    </location>
</feature>
<organism evidence="2">
    <name type="scientific">Fructobacillus tropaeoli</name>
    <dbReference type="NCBI Taxonomy" id="709323"/>
    <lineage>
        <taxon>Bacteria</taxon>
        <taxon>Bacillati</taxon>
        <taxon>Bacillota</taxon>
        <taxon>Bacilli</taxon>
        <taxon>Lactobacillales</taxon>
        <taxon>Lactobacillaceae</taxon>
        <taxon>Fructobacillus</taxon>
    </lineage>
</organism>
<accession>A0A3F3H9P6</accession>